<reference evidence="2" key="1">
    <citation type="submission" date="2023-05" db="EMBL/GenBank/DDBJ databases">
        <title>Anaerotaeda fermentans gen. nov., sp. nov., a novel anaerobic planctomycete of the new family within the order Sedimentisphaerales isolated from Taman Peninsula, Russia.</title>
        <authorList>
            <person name="Khomyakova M.A."/>
            <person name="Merkel A.Y."/>
            <person name="Slobodkin A.I."/>
        </authorList>
    </citation>
    <scope>NUCLEOTIDE SEQUENCE</scope>
    <source>
        <strain evidence="2">M17dextr</strain>
    </source>
</reference>
<name>A0AAW6TW83_9BACT</name>
<comment type="caution">
    <text evidence="2">The sequence shown here is derived from an EMBL/GenBank/DDBJ whole genome shotgun (WGS) entry which is preliminary data.</text>
</comment>
<dbReference type="EMBL" id="JASCXX010000014">
    <property type="protein sequence ID" value="MDI6449933.1"/>
    <property type="molecule type" value="Genomic_DNA"/>
</dbReference>
<evidence type="ECO:0000256" key="1">
    <source>
        <dbReference type="SAM" id="Phobius"/>
    </source>
</evidence>
<feature type="transmembrane region" description="Helical" evidence="1">
    <location>
        <begin position="12"/>
        <end position="32"/>
    </location>
</feature>
<dbReference type="Pfam" id="PF04367">
    <property type="entry name" value="DUF502"/>
    <property type="match status" value="1"/>
</dbReference>
<feature type="transmembrane region" description="Helical" evidence="1">
    <location>
        <begin position="66"/>
        <end position="86"/>
    </location>
</feature>
<dbReference type="PANTHER" id="PTHR31876:SF26">
    <property type="entry name" value="PROTEIN LIKE COV 2"/>
    <property type="match status" value="1"/>
</dbReference>
<proteinExistence type="predicted"/>
<dbReference type="InterPro" id="IPR007462">
    <property type="entry name" value="COV1-like"/>
</dbReference>
<protein>
    <submittedName>
        <fullName evidence="2">DUF502 domain-containing protein</fullName>
    </submittedName>
</protein>
<dbReference type="Proteomes" id="UP001431776">
    <property type="component" value="Unassembled WGS sequence"/>
</dbReference>
<gene>
    <name evidence="2" type="ORF">QJ522_12815</name>
</gene>
<keyword evidence="1" id="KW-0472">Membrane</keyword>
<keyword evidence="1" id="KW-1133">Transmembrane helix</keyword>
<dbReference type="PANTHER" id="PTHR31876">
    <property type="entry name" value="COV-LIKE PROTEIN 1"/>
    <property type="match status" value="1"/>
</dbReference>
<keyword evidence="1" id="KW-0812">Transmembrane</keyword>
<keyword evidence="3" id="KW-1185">Reference proteome</keyword>
<evidence type="ECO:0000313" key="2">
    <source>
        <dbReference type="EMBL" id="MDI6449933.1"/>
    </source>
</evidence>
<dbReference type="AlphaFoldDB" id="A0AAW6TW83"/>
<dbReference type="RefSeq" id="WP_349245343.1">
    <property type="nucleotide sequence ID" value="NZ_JASCXX010000014.1"/>
</dbReference>
<organism evidence="2 3">
    <name type="scientific">Anaerobaca lacustris</name>
    <dbReference type="NCBI Taxonomy" id="3044600"/>
    <lineage>
        <taxon>Bacteria</taxon>
        <taxon>Pseudomonadati</taxon>
        <taxon>Planctomycetota</taxon>
        <taxon>Phycisphaerae</taxon>
        <taxon>Sedimentisphaerales</taxon>
        <taxon>Anaerobacaceae</taxon>
        <taxon>Anaerobaca</taxon>
    </lineage>
</organism>
<accession>A0AAW6TW83</accession>
<sequence>MTFKKDLTRGLASGMLVLVPVGVTLLVMRWLFSWAAGLLRPVVKYATSGLVRLHFVQDIPAGYTNFVVSILAVVLLLLSVYLVGVLGQHLVGRRLIAATEKVWLKIPLARSIYAATKQVMEALSQPQGTAFKSVVLVEFPAPGLTAIGFLTGYIHDTTGRKYAKVLIPTTPNPTTGFLELVPAEKITVTNLAVEEAFRMIISGGIVSPKDLFTPKGETPTE</sequence>
<evidence type="ECO:0000313" key="3">
    <source>
        <dbReference type="Proteomes" id="UP001431776"/>
    </source>
</evidence>